<proteinExistence type="predicted"/>
<dbReference type="STRING" id="1123397.SAMN05660831_01546"/>
<dbReference type="Proteomes" id="UP000198611">
    <property type="component" value="Unassembled WGS sequence"/>
</dbReference>
<evidence type="ECO:0000313" key="3">
    <source>
        <dbReference type="Proteomes" id="UP000198611"/>
    </source>
</evidence>
<dbReference type="Pfam" id="PF00535">
    <property type="entry name" value="Glycos_transf_2"/>
    <property type="match status" value="1"/>
</dbReference>
<feature type="domain" description="Glycosyltransferase 2-like" evidence="1">
    <location>
        <begin position="3"/>
        <end position="71"/>
    </location>
</feature>
<dbReference type="InterPro" id="IPR029044">
    <property type="entry name" value="Nucleotide-diphossugar_trans"/>
</dbReference>
<dbReference type="AlphaFoldDB" id="A0A1I1RRG9"/>
<dbReference type="CDD" id="cd00761">
    <property type="entry name" value="Glyco_tranf_GTA_type"/>
    <property type="match status" value="1"/>
</dbReference>
<organism evidence="2 3">
    <name type="scientific">Thiohalospira halophila DSM 15071</name>
    <dbReference type="NCBI Taxonomy" id="1123397"/>
    <lineage>
        <taxon>Bacteria</taxon>
        <taxon>Pseudomonadati</taxon>
        <taxon>Pseudomonadota</taxon>
        <taxon>Gammaproteobacteria</taxon>
        <taxon>Thiohalospirales</taxon>
        <taxon>Thiohalospiraceae</taxon>
        <taxon>Thiohalospira</taxon>
    </lineage>
</organism>
<dbReference type="InterPro" id="IPR001173">
    <property type="entry name" value="Glyco_trans_2-like"/>
</dbReference>
<reference evidence="2 3" key="1">
    <citation type="submission" date="2016-10" db="EMBL/GenBank/DDBJ databases">
        <authorList>
            <person name="de Groot N.N."/>
        </authorList>
    </citation>
    <scope>NUCLEOTIDE SEQUENCE [LARGE SCALE GENOMIC DNA]</scope>
    <source>
        <strain evidence="2 3">HL3</strain>
    </source>
</reference>
<evidence type="ECO:0000259" key="1">
    <source>
        <dbReference type="Pfam" id="PF00535"/>
    </source>
</evidence>
<dbReference type="GO" id="GO:0016740">
    <property type="term" value="F:transferase activity"/>
    <property type="evidence" value="ECO:0007669"/>
    <property type="project" value="UniProtKB-KW"/>
</dbReference>
<sequence length="302" mass="35492">MRVFVFSYNRGQYLKNCIQSLWRHMPNYPITIVDDGSTDPEVIETLDCVRGYADVIVNDREEKSYLGGLYNNMQFALDSSVNCDLALFIQDDQQIVRPIERFDEKHWDDYFSRNPTAHELGTTFLKRGSKADSDGITIDCATGVYFRDPRVSKRAYFTATGIFNVARMRKVSWRFGATEGENNLKAHDEKFSLGFSAYPFMMWLPNAKSSKFQRKGHLHALAEWYRCSGFYPYRDMTSDEVNWLKYRSIEKLPYAQDILHPLGLKPNQDWLFEDATKSIRWIHRRLKKRKKKMARNQALNRE</sequence>
<name>A0A1I1RRG9_9GAMM</name>
<evidence type="ECO:0000313" key="2">
    <source>
        <dbReference type="EMBL" id="SFD36949.1"/>
    </source>
</evidence>
<dbReference type="OrthoDB" id="8350085at2"/>
<keyword evidence="3" id="KW-1185">Reference proteome</keyword>
<dbReference type="SUPFAM" id="SSF53448">
    <property type="entry name" value="Nucleotide-diphospho-sugar transferases"/>
    <property type="match status" value="1"/>
</dbReference>
<keyword evidence="2" id="KW-0808">Transferase</keyword>
<gene>
    <name evidence="2" type="ORF">SAMN05660831_01546</name>
</gene>
<dbReference type="EMBL" id="FOMJ01000004">
    <property type="protein sequence ID" value="SFD36949.1"/>
    <property type="molecule type" value="Genomic_DNA"/>
</dbReference>
<dbReference type="RefSeq" id="WP_093428185.1">
    <property type="nucleotide sequence ID" value="NZ_FOMJ01000004.1"/>
</dbReference>
<protein>
    <submittedName>
        <fullName evidence="2">Glycosyltransferase involved in cell wall bisynthesis</fullName>
    </submittedName>
</protein>
<accession>A0A1I1RRG9</accession>
<dbReference type="Gene3D" id="3.90.550.10">
    <property type="entry name" value="Spore Coat Polysaccharide Biosynthesis Protein SpsA, Chain A"/>
    <property type="match status" value="1"/>
</dbReference>